<evidence type="ECO:0000256" key="1">
    <source>
        <dbReference type="SAM" id="MobiDB-lite"/>
    </source>
</evidence>
<dbReference type="AlphaFoldDB" id="A0AA88T9Y8"/>
<proteinExistence type="predicted"/>
<keyword evidence="3" id="KW-1185">Reference proteome</keyword>
<gene>
    <name evidence="2" type="ORF">Q8A67_023162</name>
</gene>
<organism evidence="2 3">
    <name type="scientific">Cirrhinus molitorella</name>
    <name type="common">mud carp</name>
    <dbReference type="NCBI Taxonomy" id="172907"/>
    <lineage>
        <taxon>Eukaryota</taxon>
        <taxon>Metazoa</taxon>
        <taxon>Chordata</taxon>
        <taxon>Craniata</taxon>
        <taxon>Vertebrata</taxon>
        <taxon>Euteleostomi</taxon>
        <taxon>Actinopterygii</taxon>
        <taxon>Neopterygii</taxon>
        <taxon>Teleostei</taxon>
        <taxon>Ostariophysi</taxon>
        <taxon>Cypriniformes</taxon>
        <taxon>Cyprinidae</taxon>
        <taxon>Labeoninae</taxon>
        <taxon>Labeonini</taxon>
        <taxon>Cirrhinus</taxon>
    </lineage>
</organism>
<accession>A0AA88T9Y8</accession>
<name>A0AA88T9Y8_9TELE</name>
<feature type="region of interest" description="Disordered" evidence="1">
    <location>
        <begin position="1"/>
        <end position="35"/>
    </location>
</feature>
<protein>
    <submittedName>
        <fullName evidence="2">Uncharacterized protein</fullName>
    </submittedName>
</protein>
<evidence type="ECO:0000313" key="3">
    <source>
        <dbReference type="Proteomes" id="UP001187343"/>
    </source>
</evidence>
<dbReference type="EMBL" id="JAUYZG010000023">
    <property type="protein sequence ID" value="KAK2870635.1"/>
    <property type="molecule type" value="Genomic_DNA"/>
</dbReference>
<sequence>MRPHSKWCVVGPESRQIPERQQQRSPTMPPLPPAADMCWANETNRQRLDGPFTGASELLKRVCNGTREPL</sequence>
<comment type="caution">
    <text evidence="2">The sequence shown here is derived from an EMBL/GenBank/DDBJ whole genome shotgun (WGS) entry which is preliminary data.</text>
</comment>
<reference evidence="2" key="1">
    <citation type="submission" date="2023-08" db="EMBL/GenBank/DDBJ databases">
        <title>Chromosome-level Genome Assembly of mud carp (Cirrhinus molitorella).</title>
        <authorList>
            <person name="Liu H."/>
        </authorList>
    </citation>
    <scope>NUCLEOTIDE SEQUENCE</scope>
    <source>
        <strain evidence="2">Prfri</strain>
        <tissue evidence="2">Muscle</tissue>
    </source>
</reference>
<dbReference type="Proteomes" id="UP001187343">
    <property type="component" value="Unassembled WGS sequence"/>
</dbReference>
<evidence type="ECO:0000313" key="2">
    <source>
        <dbReference type="EMBL" id="KAK2870635.1"/>
    </source>
</evidence>